<accession>A0AAP6ZY55</accession>
<name>A0AAP6ZY55_PAEAL</name>
<gene>
    <name evidence="1" type="ORF">HMI46_02215</name>
</gene>
<organism evidence="1 2">
    <name type="scientific">Paenibacillus alvei</name>
    <name type="common">Bacillus alvei</name>
    <dbReference type="NCBI Taxonomy" id="44250"/>
    <lineage>
        <taxon>Bacteria</taxon>
        <taxon>Bacillati</taxon>
        <taxon>Bacillota</taxon>
        <taxon>Bacilli</taxon>
        <taxon>Bacillales</taxon>
        <taxon>Paenibacillaceae</taxon>
        <taxon>Paenibacillus</taxon>
    </lineage>
</organism>
<evidence type="ECO:0000313" key="2">
    <source>
        <dbReference type="Proteomes" id="UP000552038"/>
    </source>
</evidence>
<dbReference type="Proteomes" id="UP000552038">
    <property type="component" value="Unassembled WGS sequence"/>
</dbReference>
<comment type="caution">
    <text evidence="1">The sequence shown here is derived from an EMBL/GenBank/DDBJ whole genome shotgun (WGS) entry which is preliminary data.</text>
</comment>
<reference evidence="1 2" key="1">
    <citation type="submission" date="2020-05" db="EMBL/GenBank/DDBJ databases">
        <title>Whole genome sequencing and identification of novel metabolites from Paenibacillus alvei strain JR949.</title>
        <authorList>
            <person name="Rajendhran J."/>
            <person name="Sree Pranav P."/>
            <person name="Mahalakshmi B."/>
            <person name="Karthikeyan R."/>
        </authorList>
    </citation>
    <scope>NUCLEOTIDE SEQUENCE [LARGE SCALE GENOMIC DNA]</scope>
    <source>
        <strain evidence="1 2">JR949</strain>
    </source>
</reference>
<dbReference type="AlphaFoldDB" id="A0AAP6ZY55"/>
<proteinExistence type="predicted"/>
<protein>
    <submittedName>
        <fullName evidence="1">Uncharacterized protein</fullName>
    </submittedName>
</protein>
<dbReference type="RefSeq" id="WP_197268710.1">
    <property type="nucleotide sequence ID" value="NZ_JAMDMG010000028.1"/>
</dbReference>
<evidence type="ECO:0000313" key="1">
    <source>
        <dbReference type="EMBL" id="NOJ69373.1"/>
    </source>
</evidence>
<sequence>MTTLESLETSVSPELDYAAMSFIRRYNQVHYEAAKCRIQGRIQIGNNKT</sequence>
<dbReference type="EMBL" id="JABFOR010000002">
    <property type="protein sequence ID" value="NOJ69373.1"/>
    <property type="molecule type" value="Genomic_DNA"/>
</dbReference>